<dbReference type="Gene3D" id="3.30.230.10">
    <property type="match status" value="1"/>
</dbReference>
<dbReference type="AlphaFoldDB" id="A0A1M6Q5V1"/>
<dbReference type="Pfam" id="PF18145">
    <property type="entry name" value="SAVED"/>
    <property type="match status" value="1"/>
</dbReference>
<proteinExistence type="predicted"/>
<dbReference type="NCBIfam" id="NF033611">
    <property type="entry name" value="SAVED"/>
    <property type="match status" value="1"/>
</dbReference>
<keyword evidence="3" id="KW-1185">Reference proteome</keyword>
<dbReference type="RefSeq" id="WP_079653298.1">
    <property type="nucleotide sequence ID" value="NZ_LT670846.1"/>
</dbReference>
<name>A0A1M6Q5V1_9AQUI</name>
<evidence type="ECO:0000313" key="3">
    <source>
        <dbReference type="Proteomes" id="UP000189810"/>
    </source>
</evidence>
<dbReference type="OrthoDB" id="10018at2"/>
<protein>
    <recommendedName>
        <fullName evidence="1">SMODS-associated and fused to various effectors domain-containing protein</fullName>
    </recommendedName>
</protein>
<evidence type="ECO:0000313" key="2">
    <source>
        <dbReference type="EMBL" id="SHK15555.1"/>
    </source>
</evidence>
<organism evidence="2 3">
    <name type="scientific">Thermocrinis minervae</name>
    <dbReference type="NCBI Taxonomy" id="381751"/>
    <lineage>
        <taxon>Bacteria</taxon>
        <taxon>Pseudomonadati</taxon>
        <taxon>Aquificota</taxon>
        <taxon>Aquificia</taxon>
        <taxon>Aquificales</taxon>
        <taxon>Aquificaceae</taxon>
        <taxon>Thermocrinis</taxon>
    </lineage>
</organism>
<reference evidence="2 3" key="1">
    <citation type="submission" date="2016-11" db="EMBL/GenBank/DDBJ databases">
        <authorList>
            <person name="Jaros S."/>
            <person name="Januszkiewicz K."/>
            <person name="Wedrychowicz H."/>
        </authorList>
    </citation>
    <scope>NUCLEOTIDE SEQUENCE [LARGE SCALE GENOMIC DNA]</scope>
    <source>
        <strain evidence="2 3">DSM 19557</strain>
    </source>
</reference>
<dbReference type="InterPro" id="IPR014721">
    <property type="entry name" value="Ribsml_uS5_D2-typ_fold_subgr"/>
</dbReference>
<sequence>MSKRWNYEEIRDAHFKVLLEEGKLDDKLTEIFEDFWTLSPFKQYELISYIKKHGKRPEWKVLKKVLGLSEDDTHKFLIGDPIEVKFPVVDLTGGPGKIVRGIAVKGLSKVVTNVGKEKHQRLKKIVGSGFAVFYDTEFTGKSFQLPLAVSLMSERIPEGVLFTGELSQDGRILRANHIEEKKKIAAREGYILVDPAKLPKPDLKSLLNWLNKDIHHIPMLITSSEKHQDELKDFTRNLQIEDLNLELAYLETFGIEPVLWTGQIKDQRWQEVCKEFYSRLKHIGSVLGGFHLHIAIRGPAALAFALGILHGSFKPFTIYHFQNNAYRPIVVDNVRYIKERLSGNPRLINYTVTGSGEEVAVVINLAHHSVQLNSLPLTNATYLVIETQGGGNLPVENFKDIAREIAGAIQEVAKTATIKRFHFFFSCPVPIAFLVGVAFGHYNPGSIYNYEQGTYKKVLDIEFLRDLRES</sequence>
<dbReference type="SUPFAM" id="SSF54211">
    <property type="entry name" value="Ribosomal protein S5 domain 2-like"/>
    <property type="match status" value="1"/>
</dbReference>
<evidence type="ECO:0000259" key="1">
    <source>
        <dbReference type="Pfam" id="PF18145"/>
    </source>
</evidence>
<dbReference type="STRING" id="381751.SAMN05444391_0088"/>
<dbReference type="InterPro" id="IPR020568">
    <property type="entry name" value="Ribosomal_Su5_D2-typ_SF"/>
</dbReference>
<dbReference type="EMBL" id="LT670846">
    <property type="protein sequence ID" value="SHK15555.1"/>
    <property type="molecule type" value="Genomic_DNA"/>
</dbReference>
<accession>A0A1M6Q5V1</accession>
<dbReference type="InterPro" id="IPR040836">
    <property type="entry name" value="SAVED"/>
</dbReference>
<dbReference type="Proteomes" id="UP000189810">
    <property type="component" value="Chromosome I"/>
</dbReference>
<gene>
    <name evidence="2" type="ORF">SAMN05444391_0088</name>
</gene>
<feature type="domain" description="SMODS-associated and fused to various effectors" evidence="1">
    <location>
        <begin position="353"/>
        <end position="461"/>
    </location>
</feature>